<dbReference type="EMBL" id="CM017878">
    <property type="protein sequence ID" value="KAG1354787.1"/>
    <property type="molecule type" value="Genomic_DNA"/>
</dbReference>
<dbReference type="PANTHER" id="PTHR10593">
    <property type="entry name" value="SERINE/THREONINE-PROTEIN KINASE RIO"/>
    <property type="match status" value="1"/>
</dbReference>
<evidence type="ECO:0000313" key="11">
    <source>
        <dbReference type="Proteomes" id="UP000797356"/>
    </source>
</evidence>
<name>A0A8K0N4Z9_COCNU</name>
<feature type="domain" description="BIRD-IDD transcription factor second C2H2 zinc finger" evidence="9">
    <location>
        <begin position="29"/>
        <end position="47"/>
    </location>
</feature>
<evidence type="ECO:0000259" key="8">
    <source>
        <dbReference type="Pfam" id="PF22995"/>
    </source>
</evidence>
<dbReference type="PANTHER" id="PTHR10593:SF236">
    <property type="entry name" value="PROTEIN INDETERMINATE-DOMAIN 11"/>
    <property type="match status" value="1"/>
</dbReference>
<evidence type="ECO:0000256" key="4">
    <source>
        <dbReference type="ARBA" id="ARBA00022833"/>
    </source>
</evidence>
<dbReference type="AlphaFoldDB" id="A0A8K0N4Z9"/>
<evidence type="ECO:0000259" key="9">
    <source>
        <dbReference type="Pfam" id="PF22996"/>
    </source>
</evidence>
<dbReference type="Proteomes" id="UP000797356">
    <property type="component" value="Chromosome 7"/>
</dbReference>
<keyword evidence="11" id="KW-1185">Reference proteome</keyword>
<evidence type="ECO:0000313" key="10">
    <source>
        <dbReference type="EMBL" id="KAG1354787.1"/>
    </source>
</evidence>
<evidence type="ECO:0000256" key="6">
    <source>
        <dbReference type="ARBA" id="ARBA00023163"/>
    </source>
</evidence>
<reference evidence="10" key="1">
    <citation type="journal article" date="2017" name="Gigascience">
        <title>The genome draft of coconut (Cocos nucifera).</title>
        <authorList>
            <person name="Xiao Y."/>
            <person name="Xu P."/>
            <person name="Fan H."/>
            <person name="Baudouin L."/>
            <person name="Xia W."/>
            <person name="Bocs S."/>
            <person name="Xu J."/>
            <person name="Li Q."/>
            <person name="Guo A."/>
            <person name="Zhou L."/>
            <person name="Li J."/>
            <person name="Wu Y."/>
            <person name="Ma Z."/>
            <person name="Armero A."/>
            <person name="Issali A.E."/>
            <person name="Liu N."/>
            <person name="Peng M."/>
            <person name="Yang Y."/>
        </authorList>
    </citation>
    <scope>NUCLEOTIDE SEQUENCE</scope>
    <source>
        <tissue evidence="10">Spear leaf of Hainan Tall coconut</tissue>
    </source>
</reference>
<dbReference type="GO" id="GO:0003700">
    <property type="term" value="F:DNA-binding transcription factor activity"/>
    <property type="evidence" value="ECO:0007669"/>
    <property type="project" value="TreeGrafter"/>
</dbReference>
<keyword evidence="5" id="KW-0805">Transcription regulation</keyword>
<dbReference type="InterPro" id="IPR055186">
    <property type="entry name" value="C2H2-2nd_BIRD-IDD"/>
</dbReference>
<dbReference type="OrthoDB" id="6354171at2759"/>
<feature type="domain" description="BIRD-IDD transcription factor third C2HC zinc finger" evidence="8">
    <location>
        <begin position="51"/>
        <end position="75"/>
    </location>
</feature>
<dbReference type="Pfam" id="PF22995">
    <property type="entry name" value="C2CH-3rd_BIRD-IDD"/>
    <property type="match status" value="1"/>
</dbReference>
<keyword evidence="4" id="KW-0862">Zinc</keyword>
<dbReference type="GO" id="GO:0008270">
    <property type="term" value="F:zinc ion binding"/>
    <property type="evidence" value="ECO:0007669"/>
    <property type="project" value="UniProtKB-KW"/>
</dbReference>
<keyword evidence="3" id="KW-0863">Zinc-finger</keyword>
<dbReference type="Pfam" id="PF22996">
    <property type="entry name" value="C2H2-2nd_BIRD-IDD"/>
    <property type="match status" value="1"/>
</dbReference>
<keyword evidence="6" id="KW-0804">Transcription</keyword>
<comment type="caution">
    <text evidence="10">The sequence shown here is derived from an EMBL/GenBank/DDBJ whole genome shotgun (WGS) entry which is preliminary data.</text>
</comment>
<keyword evidence="1" id="KW-0479">Metal-binding</keyword>
<accession>A0A8K0N4Z9</accession>
<evidence type="ECO:0000256" key="3">
    <source>
        <dbReference type="ARBA" id="ARBA00022771"/>
    </source>
</evidence>
<organism evidence="10 11">
    <name type="scientific">Cocos nucifera</name>
    <name type="common">Coconut palm</name>
    <dbReference type="NCBI Taxonomy" id="13894"/>
    <lineage>
        <taxon>Eukaryota</taxon>
        <taxon>Viridiplantae</taxon>
        <taxon>Streptophyta</taxon>
        <taxon>Embryophyta</taxon>
        <taxon>Tracheophyta</taxon>
        <taxon>Spermatophyta</taxon>
        <taxon>Magnoliopsida</taxon>
        <taxon>Liliopsida</taxon>
        <taxon>Arecaceae</taxon>
        <taxon>Arecoideae</taxon>
        <taxon>Cocoseae</taxon>
        <taxon>Attaleinae</taxon>
        <taxon>Cocos</taxon>
    </lineage>
</organism>
<evidence type="ECO:0000256" key="5">
    <source>
        <dbReference type="ARBA" id="ARBA00023015"/>
    </source>
</evidence>
<proteinExistence type="predicted"/>
<protein>
    <submittedName>
        <fullName evidence="10">Uncharacterized protein</fullName>
    </submittedName>
</protein>
<reference evidence="10" key="2">
    <citation type="submission" date="2019-07" db="EMBL/GenBank/DDBJ databases">
        <authorList>
            <person name="Yang Y."/>
            <person name="Bocs S."/>
            <person name="Baudouin L."/>
        </authorList>
    </citation>
    <scope>NUCLEOTIDE SEQUENCE</scope>
    <source>
        <tissue evidence="10">Spear leaf of Hainan Tall coconut</tissue>
    </source>
</reference>
<dbReference type="InterPro" id="IPR055187">
    <property type="entry name" value="C2CH-3rd_BIRD-IDD"/>
</dbReference>
<evidence type="ECO:0000256" key="2">
    <source>
        <dbReference type="ARBA" id="ARBA00022737"/>
    </source>
</evidence>
<gene>
    <name evidence="10" type="ORF">COCNU_07G008990</name>
</gene>
<sequence length="89" mass="9896">MEAEAEEQQGGEPEEGVHLPGGRACTMIPSRALGDLTGVKKRFCRKHGEKKLKCDKCSKKYAVQPDCKAHAKICGTREYRCDRGTPFSR</sequence>
<dbReference type="GO" id="GO:0005634">
    <property type="term" value="C:nucleus"/>
    <property type="evidence" value="ECO:0007669"/>
    <property type="project" value="TreeGrafter"/>
</dbReference>
<evidence type="ECO:0000256" key="1">
    <source>
        <dbReference type="ARBA" id="ARBA00022723"/>
    </source>
</evidence>
<dbReference type="InterPro" id="IPR031140">
    <property type="entry name" value="IDD1-16"/>
</dbReference>
<feature type="compositionally biased region" description="Acidic residues" evidence="7">
    <location>
        <begin position="1"/>
        <end position="14"/>
    </location>
</feature>
<feature type="region of interest" description="Disordered" evidence="7">
    <location>
        <begin position="1"/>
        <end position="23"/>
    </location>
</feature>
<keyword evidence="2" id="KW-0677">Repeat</keyword>
<evidence type="ECO:0000256" key="7">
    <source>
        <dbReference type="SAM" id="MobiDB-lite"/>
    </source>
</evidence>